<name>A0A1F7UWR3_9BACT</name>
<dbReference type="Gene3D" id="3.50.30.10">
    <property type="entry name" value="Phosphohistidine domain"/>
    <property type="match status" value="1"/>
</dbReference>
<evidence type="ECO:0000256" key="2">
    <source>
        <dbReference type="ARBA" id="ARBA00022741"/>
    </source>
</evidence>
<dbReference type="Proteomes" id="UP000176846">
    <property type="component" value="Unassembled WGS sequence"/>
</dbReference>
<dbReference type="InterPro" id="IPR036637">
    <property type="entry name" value="Phosphohistidine_dom_sf"/>
</dbReference>
<proteinExistence type="inferred from homology"/>
<dbReference type="InterPro" id="IPR008279">
    <property type="entry name" value="PEP-util_enz_mobile_dom"/>
</dbReference>
<comment type="similarity">
    <text evidence="1">Belongs to the PEP-utilizing enzyme family.</text>
</comment>
<sequence>MSSAVAFSGKWRIKPSGQLPIFLRFVINSSFTKENASKSGIRNTLPNRTYLNHMMYWPAVEYNKFEREIINHMKRDDGWYEKFYQQQLKISEKLYAKGPELKRINWRFKSNTQIERVLVALLAEYRICLCAWYTQYPLDQYFEDTLEKNLIKRLPADDPNFRKYVLTFTDPHTETNVAEERWLLVKMAREFFQNKEKLSRLSPHGRAKIEKHLDKFAYIQRGLATSKPYSFNDIINRFKEIQSQVRNGADINDIVYQASQKKINDDFCWALRQVKPDKKFRRVIDLARNNSYLRNRRVEAWFNADYGASFIYAEVARRARFNPNWIMEVSVPEMLGALHGQPLPAKTEMQKRFKNYAMVVRKGETTLITDPKKIKMFEHAYFVDVAHADEIQGSMACLGGIIRGRAKVCLDKNEIRKVKRGDILVAQYTTPDFVPAMEKAAAIVADQGGLSSHAAIVSRELGVPCVIATQNGTRIIHDNDLLEVDARKGAVRILKRARKK</sequence>
<keyword evidence="3" id="KW-0067">ATP-binding</keyword>
<feature type="domain" description="PEP-utilising enzyme mobile" evidence="4">
    <location>
        <begin position="419"/>
        <end position="489"/>
    </location>
</feature>
<evidence type="ECO:0000256" key="1">
    <source>
        <dbReference type="ARBA" id="ARBA00007837"/>
    </source>
</evidence>
<evidence type="ECO:0000256" key="3">
    <source>
        <dbReference type="ARBA" id="ARBA00022840"/>
    </source>
</evidence>
<reference evidence="5 6" key="1">
    <citation type="journal article" date="2016" name="Nat. Commun.">
        <title>Thousands of microbial genomes shed light on interconnected biogeochemical processes in an aquifer system.</title>
        <authorList>
            <person name="Anantharaman K."/>
            <person name="Brown C.T."/>
            <person name="Hug L.A."/>
            <person name="Sharon I."/>
            <person name="Castelle C.J."/>
            <person name="Probst A.J."/>
            <person name="Thomas B.C."/>
            <person name="Singh A."/>
            <person name="Wilkins M.J."/>
            <person name="Karaoz U."/>
            <person name="Brodie E.L."/>
            <person name="Williams K.H."/>
            <person name="Hubbard S.S."/>
            <person name="Banfield J.F."/>
        </authorList>
    </citation>
    <scope>NUCLEOTIDE SEQUENCE [LARGE SCALE GENOMIC DNA]</scope>
</reference>
<keyword evidence="2" id="KW-0547">Nucleotide-binding</keyword>
<accession>A0A1F7UWR3</accession>
<dbReference type="GO" id="GO:0005524">
    <property type="term" value="F:ATP binding"/>
    <property type="evidence" value="ECO:0007669"/>
    <property type="project" value="UniProtKB-KW"/>
</dbReference>
<dbReference type="Pfam" id="PF00391">
    <property type="entry name" value="PEP-utilizers"/>
    <property type="match status" value="1"/>
</dbReference>
<dbReference type="PANTHER" id="PTHR43030:SF1">
    <property type="entry name" value="PHOSPHOENOLPYRUVATE SYNTHASE"/>
    <property type="match status" value="1"/>
</dbReference>
<dbReference type="PANTHER" id="PTHR43030">
    <property type="entry name" value="PHOSPHOENOLPYRUVATE SYNTHASE"/>
    <property type="match status" value="1"/>
</dbReference>
<dbReference type="AlphaFoldDB" id="A0A1F7UWR3"/>
<evidence type="ECO:0000259" key="4">
    <source>
        <dbReference type="Pfam" id="PF00391"/>
    </source>
</evidence>
<dbReference type="InterPro" id="IPR018274">
    <property type="entry name" value="PEP_util_AS"/>
</dbReference>
<gene>
    <name evidence="5" type="ORF">A2936_04045</name>
</gene>
<evidence type="ECO:0000313" key="5">
    <source>
        <dbReference type="EMBL" id="OGL82730.1"/>
    </source>
</evidence>
<dbReference type="SUPFAM" id="SSF52009">
    <property type="entry name" value="Phosphohistidine domain"/>
    <property type="match status" value="1"/>
</dbReference>
<comment type="caution">
    <text evidence="5">The sequence shown here is derived from an EMBL/GenBank/DDBJ whole genome shotgun (WGS) entry which is preliminary data.</text>
</comment>
<protein>
    <recommendedName>
        <fullName evidence="4">PEP-utilising enzyme mobile domain-containing protein</fullName>
    </recommendedName>
</protein>
<evidence type="ECO:0000313" key="6">
    <source>
        <dbReference type="Proteomes" id="UP000176846"/>
    </source>
</evidence>
<dbReference type="EMBL" id="MGEK01000011">
    <property type="protein sequence ID" value="OGL82730.1"/>
    <property type="molecule type" value="Genomic_DNA"/>
</dbReference>
<dbReference type="InterPro" id="IPR006319">
    <property type="entry name" value="PEP_synth"/>
</dbReference>
<organism evidence="5 6">
    <name type="scientific">Candidatus Uhrbacteria bacterium RIFCSPLOWO2_01_FULL_47_25</name>
    <dbReference type="NCBI Taxonomy" id="1802402"/>
    <lineage>
        <taxon>Bacteria</taxon>
        <taxon>Candidatus Uhriibacteriota</taxon>
    </lineage>
</organism>
<dbReference type="PROSITE" id="PS00370">
    <property type="entry name" value="PEP_ENZYMES_PHOS_SITE"/>
    <property type="match status" value="1"/>
</dbReference>
<dbReference type="GO" id="GO:0008986">
    <property type="term" value="F:pyruvate, water dikinase activity"/>
    <property type="evidence" value="ECO:0007669"/>
    <property type="project" value="InterPro"/>
</dbReference>